<feature type="compositionally biased region" description="Low complexity" evidence="1">
    <location>
        <begin position="23"/>
        <end position="43"/>
    </location>
</feature>
<protein>
    <recommendedName>
        <fullName evidence="4">DUF5753 domain-containing protein</fullName>
    </recommendedName>
</protein>
<proteinExistence type="predicted"/>
<gene>
    <name evidence="2" type="ORF">Aco03nite_099680</name>
</gene>
<evidence type="ECO:0000313" key="2">
    <source>
        <dbReference type="EMBL" id="GID61564.1"/>
    </source>
</evidence>
<dbReference type="EMBL" id="BOMG01000130">
    <property type="protein sequence ID" value="GID61564.1"/>
    <property type="molecule type" value="Genomic_DNA"/>
</dbReference>
<reference evidence="2 3" key="1">
    <citation type="submission" date="2021-01" db="EMBL/GenBank/DDBJ databases">
        <title>Whole genome shotgun sequence of Actinoplanes couchii NBRC 106145.</title>
        <authorList>
            <person name="Komaki H."/>
            <person name="Tamura T."/>
        </authorList>
    </citation>
    <scope>NUCLEOTIDE SEQUENCE [LARGE SCALE GENOMIC DNA]</scope>
    <source>
        <strain evidence="2 3">NBRC 106145</strain>
    </source>
</reference>
<sequence>MANASGTPLTRFGSRVPHPTAHGGRSSTSTGNRSAKPAPTTQATVAPTIRTMVVCVPDTLPSEAIASGQLGEHLKVRGTLLPRFWTTAGLLQRIKLFGFRAGKPAYCAGGPVRLLNLDGMRQAAGFAAGVRHQLWQQAIHGTRPAHSWPVYLRRHLSEPDRYPRQQAEDDFRRQPRVLAVELHNINRPPAEAFDLAELDMYQAGPAAYQHYSAAAAVTGDAVLTRDGNLLAPASDTAPDRVTFLNQASHYLHGVTPQQRLLALSL</sequence>
<evidence type="ECO:0000313" key="3">
    <source>
        <dbReference type="Proteomes" id="UP000612282"/>
    </source>
</evidence>
<evidence type="ECO:0008006" key="4">
    <source>
        <dbReference type="Google" id="ProtNLM"/>
    </source>
</evidence>
<comment type="caution">
    <text evidence="2">The sequence shown here is derived from an EMBL/GenBank/DDBJ whole genome shotgun (WGS) entry which is preliminary data.</text>
</comment>
<organism evidence="2 3">
    <name type="scientific">Actinoplanes couchii</name>
    <dbReference type="NCBI Taxonomy" id="403638"/>
    <lineage>
        <taxon>Bacteria</taxon>
        <taxon>Bacillati</taxon>
        <taxon>Actinomycetota</taxon>
        <taxon>Actinomycetes</taxon>
        <taxon>Micromonosporales</taxon>
        <taxon>Micromonosporaceae</taxon>
        <taxon>Actinoplanes</taxon>
    </lineage>
</organism>
<dbReference type="Proteomes" id="UP000612282">
    <property type="component" value="Unassembled WGS sequence"/>
</dbReference>
<dbReference type="RefSeq" id="WP_239146080.1">
    <property type="nucleotide sequence ID" value="NZ_BAAAQE010000064.1"/>
</dbReference>
<name>A0ABQ3XST8_9ACTN</name>
<feature type="region of interest" description="Disordered" evidence="1">
    <location>
        <begin position="1"/>
        <end position="43"/>
    </location>
</feature>
<keyword evidence="3" id="KW-1185">Reference proteome</keyword>
<accession>A0ABQ3XST8</accession>
<evidence type="ECO:0000256" key="1">
    <source>
        <dbReference type="SAM" id="MobiDB-lite"/>
    </source>
</evidence>